<dbReference type="RefSeq" id="WP_317772372.1">
    <property type="nucleotide sequence ID" value="NZ_JAWMAJ010000061.1"/>
</dbReference>
<proteinExistence type="predicted"/>
<keyword evidence="3" id="KW-1185">Reference proteome</keyword>
<reference evidence="2 3" key="1">
    <citation type="submission" date="2023-10" db="EMBL/GenBank/DDBJ databases">
        <title>Characterization of rhizosphere-enriched actinobacteria from wheat plants lab-grown on chernevaya soil.</title>
        <authorList>
            <person name="Tikhonova E.N."/>
            <person name="Konopkin A."/>
            <person name="Kravchenko I.K."/>
        </authorList>
    </citation>
    <scope>NUCLEOTIDE SEQUENCE [LARGE SCALE GENOMIC DNA]</scope>
    <source>
        <strain evidence="2 3">RR29</strain>
    </source>
</reference>
<comment type="caution">
    <text evidence="2">The sequence shown here is derived from an EMBL/GenBank/DDBJ whole genome shotgun (WGS) entry which is preliminary data.</text>
</comment>
<gene>
    <name evidence="2" type="ORF">R5A26_19820</name>
</gene>
<dbReference type="Proteomes" id="UP001187346">
    <property type="component" value="Unassembled WGS sequence"/>
</dbReference>
<protein>
    <submittedName>
        <fullName evidence="2">Uncharacterized protein</fullName>
    </submittedName>
</protein>
<evidence type="ECO:0000313" key="2">
    <source>
        <dbReference type="EMBL" id="MDV7218198.1"/>
    </source>
</evidence>
<name>A0ABU4FDU0_9ACTN</name>
<dbReference type="EMBL" id="JAWMAJ010000061">
    <property type="protein sequence ID" value="MDV7218198.1"/>
    <property type="molecule type" value="Genomic_DNA"/>
</dbReference>
<evidence type="ECO:0000313" key="3">
    <source>
        <dbReference type="Proteomes" id="UP001187346"/>
    </source>
</evidence>
<sequence>MKTRRMSLLAAAATVLGLAGVIVPGAADSYAASGVALPIAHFSHLLVDAGHRHLFFSGGAGTDGIVVTDLDGGDATTIGGDATTIGGEPGATRPGSL</sequence>
<feature type="region of interest" description="Disordered" evidence="1">
    <location>
        <begin position="78"/>
        <end position="97"/>
    </location>
</feature>
<accession>A0ABU4FDU0</accession>
<evidence type="ECO:0000256" key="1">
    <source>
        <dbReference type="SAM" id="MobiDB-lite"/>
    </source>
</evidence>
<organism evidence="2 3">
    <name type="scientific">Streptomyces prunicolor</name>
    <dbReference type="NCBI Taxonomy" id="67348"/>
    <lineage>
        <taxon>Bacteria</taxon>
        <taxon>Bacillati</taxon>
        <taxon>Actinomycetota</taxon>
        <taxon>Actinomycetes</taxon>
        <taxon>Kitasatosporales</taxon>
        <taxon>Streptomycetaceae</taxon>
        <taxon>Streptomyces</taxon>
    </lineage>
</organism>